<feature type="compositionally biased region" description="Polar residues" evidence="2">
    <location>
        <begin position="166"/>
        <end position="178"/>
    </location>
</feature>
<dbReference type="AlphaFoldDB" id="A0A0N4ZML9"/>
<dbReference type="WBParaSite" id="PTRK_0000978700.1">
    <property type="protein sequence ID" value="PTRK_0000978700.1"/>
    <property type="gene ID" value="PTRK_0000978700"/>
</dbReference>
<proteinExistence type="predicted"/>
<name>A0A0N4ZML9_PARTI</name>
<keyword evidence="3" id="KW-1185">Reference proteome</keyword>
<feature type="coiled-coil region" evidence="1">
    <location>
        <begin position="3"/>
        <end position="72"/>
    </location>
</feature>
<evidence type="ECO:0000256" key="1">
    <source>
        <dbReference type="SAM" id="Coils"/>
    </source>
</evidence>
<dbReference type="Proteomes" id="UP000038045">
    <property type="component" value="Unplaced"/>
</dbReference>
<evidence type="ECO:0000256" key="2">
    <source>
        <dbReference type="SAM" id="MobiDB-lite"/>
    </source>
</evidence>
<sequence length="185" mass="21983">MLSDNIFKQKEDFENKLNDLTESKAFLRGEFESLNEKFVSVLNENNEYCEKIKELQKENDELKEREDLMKMELGSIKLQLSTKNHRHLFDKINDDPELKKYFNNQQMLLEHLETENDSMHEMYHLMFEKLRHQLKNVNNQTTDDMDEFKNEDYPHIEMETTEKVGSLQSISSSPTTGSRGIIEIV</sequence>
<accession>A0A0N4ZML9</accession>
<keyword evidence="1" id="KW-0175">Coiled coil</keyword>
<evidence type="ECO:0000313" key="3">
    <source>
        <dbReference type="Proteomes" id="UP000038045"/>
    </source>
</evidence>
<protein>
    <submittedName>
        <fullName evidence="4">Uncharacterized protein</fullName>
    </submittedName>
</protein>
<feature type="region of interest" description="Disordered" evidence="2">
    <location>
        <begin position="164"/>
        <end position="185"/>
    </location>
</feature>
<organism evidence="3 4">
    <name type="scientific">Parastrongyloides trichosuri</name>
    <name type="common">Possum-specific nematode worm</name>
    <dbReference type="NCBI Taxonomy" id="131310"/>
    <lineage>
        <taxon>Eukaryota</taxon>
        <taxon>Metazoa</taxon>
        <taxon>Ecdysozoa</taxon>
        <taxon>Nematoda</taxon>
        <taxon>Chromadorea</taxon>
        <taxon>Rhabditida</taxon>
        <taxon>Tylenchina</taxon>
        <taxon>Panagrolaimomorpha</taxon>
        <taxon>Strongyloidoidea</taxon>
        <taxon>Strongyloididae</taxon>
        <taxon>Parastrongyloides</taxon>
    </lineage>
</organism>
<evidence type="ECO:0000313" key="4">
    <source>
        <dbReference type="WBParaSite" id="PTRK_0000978700.1"/>
    </source>
</evidence>
<reference evidence="4" key="1">
    <citation type="submission" date="2017-02" db="UniProtKB">
        <authorList>
            <consortium name="WormBaseParasite"/>
        </authorList>
    </citation>
    <scope>IDENTIFICATION</scope>
</reference>